<keyword evidence="5" id="KW-0687">Ribonucleoprotein</keyword>
<dbReference type="InterPro" id="IPR000182">
    <property type="entry name" value="GNAT_dom"/>
</dbReference>
<dbReference type="InterPro" id="IPR016181">
    <property type="entry name" value="Acyl_CoA_acyltransferase"/>
</dbReference>
<reference evidence="5 7" key="2">
    <citation type="submission" date="2020-04" db="EMBL/GenBank/DDBJ databases">
        <authorList>
            <person name="Hitch T.C.A."/>
            <person name="Wylensek D."/>
            <person name="Clavel T."/>
        </authorList>
    </citation>
    <scope>NUCLEOTIDE SEQUENCE [LARGE SCALE GENOMIC DNA]</scope>
    <source>
        <strain evidence="5 7">WCA-386-APC-2A</strain>
    </source>
</reference>
<dbReference type="Pfam" id="PF00583">
    <property type="entry name" value="Acetyltransf_1"/>
    <property type="match status" value="1"/>
</dbReference>
<gene>
    <name evidence="5" type="primary">rimI</name>
    <name evidence="4" type="ORF">C6Y28_01230</name>
    <name evidence="5" type="ORF">HG933_11615</name>
</gene>
<dbReference type="PANTHER" id="PTHR43877:SF2">
    <property type="entry name" value="AMINOALKYLPHOSPHONATE N-ACETYLTRANSFERASE-RELATED"/>
    <property type="match status" value="1"/>
</dbReference>
<dbReference type="Proteomes" id="UP000536773">
    <property type="component" value="Unassembled WGS sequence"/>
</dbReference>
<dbReference type="SUPFAM" id="SSF55729">
    <property type="entry name" value="Acyl-CoA N-acyltransferases (Nat)"/>
    <property type="match status" value="1"/>
</dbReference>
<evidence type="ECO:0000313" key="5">
    <source>
        <dbReference type="EMBL" id="NMK39999.1"/>
    </source>
</evidence>
<evidence type="ECO:0000313" key="6">
    <source>
        <dbReference type="Proteomes" id="UP000238358"/>
    </source>
</evidence>
<dbReference type="EMBL" id="CP027569">
    <property type="protein sequence ID" value="AVO26355.1"/>
    <property type="molecule type" value="Genomic_DNA"/>
</dbReference>
<accession>A0A269TDW8</accession>
<dbReference type="EMBL" id="JABBJH010000029">
    <property type="protein sequence ID" value="NMK39999.1"/>
    <property type="molecule type" value="Genomic_DNA"/>
</dbReference>
<reference evidence="4 6" key="1">
    <citation type="journal article" date="2018" name="Genome Announc.">
        <title>Complete genomes of two Megasphaera elsdenii strains, NCIMB 702410 and ATCC 25940.</title>
        <authorList>
            <person name="Hatmaker E.A."/>
            <person name="O'Dell K."/>
            <person name="Riley L.A."/>
            <person name="Klingeman D.M."/>
            <person name="Guss A.M."/>
        </authorList>
    </citation>
    <scope>NUCLEOTIDE SEQUENCE [LARGE SCALE GENOMIC DNA]</scope>
    <source>
        <strain evidence="4 6">NCIMB702410</strain>
    </source>
</reference>
<dbReference type="GeneID" id="97490914"/>
<dbReference type="PROSITE" id="PS51186">
    <property type="entry name" value="GNAT"/>
    <property type="match status" value="1"/>
</dbReference>
<dbReference type="NCBIfam" id="TIGR01575">
    <property type="entry name" value="rimI"/>
    <property type="match status" value="1"/>
</dbReference>
<sequence length="157" mass="17503">MPVTVRQAGREDLPAIIAIEEASFSVPWSHQSLAAELDNPVAKYYVLEGETGQVLGYADVWLIADEGQLANIAIHPSARGHGYGETLLRTAMEALFQDGCTSMFLEVRQSNAPAQGLYRKLGYEGVAVRKDYYSQPVEDACIMQCQKENYQWFSHSR</sequence>
<dbReference type="InterPro" id="IPR050832">
    <property type="entry name" value="Bact_Acetyltransf"/>
</dbReference>
<evidence type="ECO:0000313" key="4">
    <source>
        <dbReference type="EMBL" id="AVO26355.1"/>
    </source>
</evidence>
<dbReference type="InterPro" id="IPR006464">
    <property type="entry name" value="AcTrfase_RimI/Ard1"/>
</dbReference>
<evidence type="ECO:0000256" key="1">
    <source>
        <dbReference type="ARBA" id="ARBA00022679"/>
    </source>
</evidence>
<protein>
    <submittedName>
        <fullName evidence="5">Ribosomal protein S18-alanine N-acetyltransferase</fullName>
    </submittedName>
    <submittedName>
        <fullName evidence="4">Ribosomal-protein-alanine N-acetyltransferase</fullName>
    </submittedName>
</protein>
<keyword evidence="2" id="KW-0012">Acyltransferase</keyword>
<name>A0A269TDW8_MEGEL</name>
<organism evidence="5 7">
    <name type="scientific">Megasphaera elsdenii</name>
    <dbReference type="NCBI Taxonomy" id="907"/>
    <lineage>
        <taxon>Bacteria</taxon>
        <taxon>Bacillati</taxon>
        <taxon>Bacillota</taxon>
        <taxon>Negativicutes</taxon>
        <taxon>Veillonellales</taxon>
        <taxon>Veillonellaceae</taxon>
        <taxon>Megasphaera</taxon>
    </lineage>
</organism>
<dbReference type="Proteomes" id="UP000238358">
    <property type="component" value="Chromosome"/>
</dbReference>
<evidence type="ECO:0000313" key="7">
    <source>
        <dbReference type="Proteomes" id="UP000536773"/>
    </source>
</evidence>
<dbReference type="PANTHER" id="PTHR43877">
    <property type="entry name" value="AMINOALKYLPHOSPHONATE N-ACETYLTRANSFERASE-RELATED-RELATED"/>
    <property type="match status" value="1"/>
</dbReference>
<keyword evidence="1 5" id="KW-0808">Transferase</keyword>
<evidence type="ECO:0000256" key="2">
    <source>
        <dbReference type="ARBA" id="ARBA00023315"/>
    </source>
</evidence>
<dbReference type="Gene3D" id="3.40.630.30">
    <property type="match status" value="1"/>
</dbReference>
<dbReference type="GO" id="GO:0005840">
    <property type="term" value="C:ribosome"/>
    <property type="evidence" value="ECO:0007669"/>
    <property type="project" value="UniProtKB-KW"/>
</dbReference>
<dbReference type="GO" id="GO:0008080">
    <property type="term" value="F:N-acetyltransferase activity"/>
    <property type="evidence" value="ECO:0007669"/>
    <property type="project" value="InterPro"/>
</dbReference>
<feature type="domain" description="N-acetyltransferase" evidence="3">
    <location>
        <begin position="3"/>
        <end position="148"/>
    </location>
</feature>
<dbReference type="RefSeq" id="WP_014016219.1">
    <property type="nucleotide sequence ID" value="NZ_AP031433.1"/>
</dbReference>
<keyword evidence="5" id="KW-0689">Ribosomal protein</keyword>
<dbReference type="OrthoDB" id="9794566at2"/>
<dbReference type="CDD" id="cd04301">
    <property type="entry name" value="NAT_SF"/>
    <property type="match status" value="1"/>
</dbReference>
<proteinExistence type="predicted"/>
<evidence type="ECO:0000259" key="3">
    <source>
        <dbReference type="PROSITE" id="PS51186"/>
    </source>
</evidence>
<dbReference type="AlphaFoldDB" id="A0A269TDW8"/>